<dbReference type="VEuPathDB" id="FungiDB:FUN_001458"/>
<gene>
    <name evidence="1" type="ORF">RhiirA4_442570</name>
</gene>
<name>A0A2I1G9W3_9GLOM</name>
<keyword evidence="2" id="KW-1185">Reference proteome</keyword>
<evidence type="ECO:0000313" key="2">
    <source>
        <dbReference type="Proteomes" id="UP000234323"/>
    </source>
</evidence>
<dbReference type="AlphaFoldDB" id="A0A2I1G9W3"/>
<comment type="caution">
    <text evidence="1">The sequence shown here is derived from an EMBL/GenBank/DDBJ whole genome shotgun (WGS) entry which is preliminary data.</text>
</comment>
<organism evidence="1 2">
    <name type="scientific">Rhizophagus irregularis</name>
    <dbReference type="NCBI Taxonomy" id="588596"/>
    <lineage>
        <taxon>Eukaryota</taxon>
        <taxon>Fungi</taxon>
        <taxon>Fungi incertae sedis</taxon>
        <taxon>Mucoromycota</taxon>
        <taxon>Glomeromycotina</taxon>
        <taxon>Glomeromycetes</taxon>
        <taxon>Glomerales</taxon>
        <taxon>Glomeraceae</taxon>
        <taxon>Rhizophagus</taxon>
    </lineage>
</organism>
<proteinExistence type="predicted"/>
<reference evidence="1 2" key="1">
    <citation type="submission" date="2015-10" db="EMBL/GenBank/DDBJ databases">
        <title>Genome analyses suggest a sexual origin of heterokaryosis in a supposedly ancient asexual fungus.</title>
        <authorList>
            <person name="Ropars J."/>
            <person name="Sedzielewska K."/>
            <person name="Noel J."/>
            <person name="Charron P."/>
            <person name="Farinelli L."/>
            <person name="Marton T."/>
            <person name="Kruger M."/>
            <person name="Pelin A."/>
            <person name="Brachmann A."/>
            <person name="Corradi N."/>
        </authorList>
    </citation>
    <scope>NUCLEOTIDE SEQUENCE [LARGE SCALE GENOMIC DNA]</scope>
    <source>
        <strain evidence="1 2">A4</strain>
    </source>
</reference>
<dbReference type="EMBL" id="LLXI01000253">
    <property type="protein sequence ID" value="PKY43418.1"/>
    <property type="molecule type" value="Genomic_DNA"/>
</dbReference>
<evidence type="ECO:0000313" key="1">
    <source>
        <dbReference type="EMBL" id="PKY43418.1"/>
    </source>
</evidence>
<dbReference type="Proteomes" id="UP000234323">
    <property type="component" value="Unassembled WGS sequence"/>
</dbReference>
<accession>A0A2I1G9W3</accession>
<sequence>MYEEAKITKNTPLSLSKVILKVSSGSGNFIFNITKQENENIVKEIENLSPELIEKNNHVELTKKEKDIVDNIRYAIITYTENLKGVELPILESDFDNDFLNMLTKRFLKSEI</sequence>
<protein>
    <submittedName>
        <fullName evidence="1">Uncharacterized protein</fullName>
    </submittedName>
</protein>